<feature type="chain" id="PRO_5039272966" evidence="1">
    <location>
        <begin position="22"/>
        <end position="50"/>
    </location>
</feature>
<dbReference type="EMBL" id="LT607413">
    <property type="protein sequence ID" value="SCF04332.1"/>
    <property type="molecule type" value="Genomic_DNA"/>
</dbReference>
<organism evidence="2 3">
    <name type="scientific">Micromonospora echinospora</name>
    <name type="common">Micromonospora purpurea</name>
    <dbReference type="NCBI Taxonomy" id="1877"/>
    <lineage>
        <taxon>Bacteria</taxon>
        <taxon>Bacillati</taxon>
        <taxon>Actinomycetota</taxon>
        <taxon>Actinomycetes</taxon>
        <taxon>Micromonosporales</taxon>
        <taxon>Micromonosporaceae</taxon>
        <taxon>Micromonospora</taxon>
    </lineage>
</organism>
<keyword evidence="1" id="KW-0732">Signal</keyword>
<evidence type="ECO:0000256" key="1">
    <source>
        <dbReference type="SAM" id="SignalP"/>
    </source>
</evidence>
<evidence type="ECO:0000313" key="2">
    <source>
        <dbReference type="EMBL" id="SCF04332.1"/>
    </source>
</evidence>
<name>A0A1C4X797_MICEC</name>
<accession>A0A1C4X797</accession>
<feature type="signal peptide" evidence="1">
    <location>
        <begin position="1"/>
        <end position="21"/>
    </location>
</feature>
<evidence type="ECO:0000313" key="3">
    <source>
        <dbReference type="Proteomes" id="UP000198253"/>
    </source>
</evidence>
<dbReference type="InParanoid" id="A0A1C4X797"/>
<keyword evidence="3" id="KW-1185">Reference proteome</keyword>
<dbReference type="AlphaFoldDB" id="A0A1C4X797"/>
<proteinExistence type="predicted"/>
<sequence>MSGRKPFRFAAVMALMVFALAAAGFSGANNNAGTDSDFEWSAPVVNVLAP</sequence>
<reference evidence="3" key="1">
    <citation type="submission" date="2016-06" db="EMBL/GenBank/DDBJ databases">
        <authorList>
            <person name="Varghese N."/>
            <person name="Submissions Spin"/>
        </authorList>
    </citation>
    <scope>NUCLEOTIDE SEQUENCE [LARGE SCALE GENOMIC DNA]</scope>
    <source>
        <strain evidence="3">DSM 43816</strain>
    </source>
</reference>
<dbReference type="Proteomes" id="UP000198253">
    <property type="component" value="Chromosome I"/>
</dbReference>
<dbReference type="RefSeq" id="WP_157748944.1">
    <property type="nucleotide sequence ID" value="NZ_LT607413.1"/>
</dbReference>
<protein>
    <submittedName>
        <fullName evidence="2">Uncharacterized protein</fullName>
    </submittedName>
</protein>
<gene>
    <name evidence="2" type="ORF">GA0070618_2818</name>
</gene>